<keyword evidence="2" id="KW-0540">Nuclease</keyword>
<dbReference type="Proteomes" id="UP000765160">
    <property type="component" value="Unassembled WGS sequence"/>
</dbReference>
<sequence length="119" mass="13516">MRDPHLRDIARRLRRDATAEERRLWQALRQDALGAAFRRQHPIPPHVADFACLEARLVVEVDGGQHGDARDAARDKAMAAAGWRVLRYWNNEVRENLGGVVADIARVLGDRSEWGSLTR</sequence>
<dbReference type="EMBL" id="JAAVTX010000002">
    <property type="protein sequence ID" value="NKE44484.1"/>
    <property type="molecule type" value="Genomic_DNA"/>
</dbReference>
<dbReference type="InterPro" id="IPR011335">
    <property type="entry name" value="Restrct_endonuc-II-like"/>
</dbReference>
<dbReference type="PANTHER" id="PTHR38590:SF1">
    <property type="entry name" value="BLL0828 PROTEIN"/>
    <property type="match status" value="1"/>
</dbReference>
<keyword evidence="2" id="KW-0378">Hydrolase</keyword>
<dbReference type="PANTHER" id="PTHR38590">
    <property type="entry name" value="BLL0828 PROTEIN"/>
    <property type="match status" value="1"/>
</dbReference>
<organism evidence="2 3">
    <name type="scientific">Falsiroseomonas frigidaquae</name>
    <dbReference type="NCBI Taxonomy" id="487318"/>
    <lineage>
        <taxon>Bacteria</taxon>
        <taxon>Pseudomonadati</taxon>
        <taxon>Pseudomonadota</taxon>
        <taxon>Alphaproteobacteria</taxon>
        <taxon>Acetobacterales</taxon>
        <taxon>Roseomonadaceae</taxon>
        <taxon>Falsiroseomonas</taxon>
    </lineage>
</organism>
<dbReference type="Pfam" id="PF04480">
    <property type="entry name" value="DUF559"/>
    <property type="match status" value="1"/>
</dbReference>
<dbReference type="RefSeq" id="WP_168048518.1">
    <property type="nucleotide sequence ID" value="NZ_JAATJR010000002.1"/>
</dbReference>
<protein>
    <submittedName>
        <fullName evidence="2">Endonuclease domain-containing protein</fullName>
    </submittedName>
</protein>
<accession>A0ABX1EVR7</accession>
<evidence type="ECO:0000259" key="1">
    <source>
        <dbReference type="Pfam" id="PF04480"/>
    </source>
</evidence>
<evidence type="ECO:0000313" key="3">
    <source>
        <dbReference type="Proteomes" id="UP000765160"/>
    </source>
</evidence>
<evidence type="ECO:0000313" key="2">
    <source>
        <dbReference type="EMBL" id="NKE44484.1"/>
    </source>
</evidence>
<reference evidence="2 3" key="1">
    <citation type="submission" date="2020-03" db="EMBL/GenBank/DDBJ databases">
        <title>Roseomonas selenitidurans sp. nov. isolated from soil.</title>
        <authorList>
            <person name="Liu H."/>
        </authorList>
    </citation>
    <scope>NUCLEOTIDE SEQUENCE [LARGE SCALE GENOMIC DNA]</scope>
    <source>
        <strain evidence="2 3">JCM 15073</strain>
    </source>
</reference>
<feature type="domain" description="DUF559" evidence="1">
    <location>
        <begin position="6"/>
        <end position="108"/>
    </location>
</feature>
<dbReference type="GO" id="GO:0004519">
    <property type="term" value="F:endonuclease activity"/>
    <property type="evidence" value="ECO:0007669"/>
    <property type="project" value="UniProtKB-KW"/>
</dbReference>
<gene>
    <name evidence="2" type="ORF">HB662_06825</name>
</gene>
<dbReference type="InterPro" id="IPR047216">
    <property type="entry name" value="Endonuclease_DUF559_bact"/>
</dbReference>
<dbReference type="CDD" id="cd01038">
    <property type="entry name" value="Endonuclease_DUF559"/>
    <property type="match status" value="1"/>
</dbReference>
<dbReference type="Gene3D" id="3.40.960.10">
    <property type="entry name" value="VSR Endonuclease"/>
    <property type="match status" value="1"/>
</dbReference>
<dbReference type="SUPFAM" id="SSF52980">
    <property type="entry name" value="Restriction endonuclease-like"/>
    <property type="match status" value="1"/>
</dbReference>
<dbReference type="InterPro" id="IPR007569">
    <property type="entry name" value="DUF559"/>
</dbReference>
<comment type="caution">
    <text evidence="2">The sequence shown here is derived from an EMBL/GenBank/DDBJ whole genome shotgun (WGS) entry which is preliminary data.</text>
</comment>
<name>A0ABX1EVR7_9PROT</name>
<keyword evidence="2" id="KW-0255">Endonuclease</keyword>
<proteinExistence type="predicted"/>
<keyword evidence="3" id="KW-1185">Reference proteome</keyword>